<dbReference type="FunFam" id="1.10.510.10:FF:000021">
    <property type="entry name" value="Serine/threonine protein kinase"/>
    <property type="match status" value="1"/>
</dbReference>
<dbReference type="InterPro" id="IPR000719">
    <property type="entry name" value="Prot_kinase_dom"/>
</dbReference>
<dbReference type="EMBL" id="WIAO01000002">
    <property type="protein sequence ID" value="MQM24592.1"/>
    <property type="molecule type" value="Genomic_DNA"/>
</dbReference>
<evidence type="ECO:0000256" key="5">
    <source>
        <dbReference type="ARBA" id="ARBA00022741"/>
    </source>
</evidence>
<evidence type="ECO:0000256" key="3">
    <source>
        <dbReference type="ARBA" id="ARBA00022679"/>
    </source>
</evidence>
<dbReference type="SUPFAM" id="SSF56112">
    <property type="entry name" value="Protein kinase-like (PK-like)"/>
    <property type="match status" value="1"/>
</dbReference>
<keyword evidence="15" id="KW-1185">Reference proteome</keyword>
<dbReference type="Proteomes" id="UP000477750">
    <property type="component" value="Unassembled WGS sequence"/>
</dbReference>
<sequence>MDSGTLLSDRYRLDRRIDSGAMGEVWRARDELLKRDVAVKILLHGVDGAGKRFKREAETLASLKGGNYVEVYDFGEELDGDRTVQFLVMELVEGDSLARVLAREERLDPERTMRIIAETADALGAAHRLGVVHRDVKPANLLIDADDRVRVVDFGISLLVNESRMTDSTELLGTVPYVSPERLRNQDVTGSSDLYSLGAVAYECLTGTPPFPARDPMAVIHSHLYEEPPPLPDSIPPQIASVVHRSLRKAPDERWESGEAFAAACRTAVTGEITVPPPAPEPEREPGRAADPGAVEDRPRSRKRLALLTTAIATVVALVAVVLWGSWAGDSPTGPGADAGDGSTAEAAAEGVETPSATGSPEPSASATESPVAEESESTAEGGGEEGGAEVDDEDTEGVNSGPDHQPAASSGEVPDVTGMTTFAARDYLAELGFTNTVASVGYYWYTPEPEHCTVMQQSPTPGSQADHTDRITLSYHERQAEGTTCEW</sequence>
<dbReference type="PANTHER" id="PTHR43289:SF6">
    <property type="entry name" value="SERINE_THREONINE-PROTEIN KINASE NEKL-3"/>
    <property type="match status" value="1"/>
</dbReference>
<feature type="transmembrane region" description="Helical" evidence="11">
    <location>
        <begin position="305"/>
        <end position="327"/>
    </location>
</feature>
<dbReference type="AlphaFoldDB" id="A0A6L5G4N9"/>
<feature type="region of interest" description="Disordered" evidence="10">
    <location>
        <begin position="333"/>
        <end position="416"/>
    </location>
</feature>
<dbReference type="EC" id="2.7.11.1" evidence="1"/>
<proteinExistence type="predicted"/>
<evidence type="ECO:0000256" key="11">
    <source>
        <dbReference type="SAM" id="Phobius"/>
    </source>
</evidence>
<dbReference type="GO" id="GO:0004674">
    <property type="term" value="F:protein serine/threonine kinase activity"/>
    <property type="evidence" value="ECO:0007669"/>
    <property type="project" value="UniProtKB-KW"/>
</dbReference>
<reference evidence="14 15" key="1">
    <citation type="submission" date="2019-10" db="EMBL/GenBank/DDBJ databases">
        <title>Glycomyces albidus sp. nov., a novel actinomycete isolated from rhizosphere soil of wheat (Triticum aestivum L.).</title>
        <authorList>
            <person name="Qian L."/>
        </authorList>
    </citation>
    <scope>NUCLEOTIDE SEQUENCE [LARGE SCALE GENOMIC DNA]</scope>
    <source>
        <strain evidence="14 15">NEAU-7082</strain>
    </source>
</reference>
<dbReference type="PROSITE" id="PS00108">
    <property type="entry name" value="PROTEIN_KINASE_ST"/>
    <property type="match status" value="1"/>
</dbReference>
<name>A0A6L5G4N9_9ACTN</name>
<dbReference type="Gene3D" id="3.30.10.20">
    <property type="match status" value="1"/>
</dbReference>
<comment type="catalytic activity">
    <reaction evidence="8">
        <text>L-threonyl-[protein] + ATP = O-phospho-L-threonyl-[protein] + ADP + H(+)</text>
        <dbReference type="Rhea" id="RHEA:46608"/>
        <dbReference type="Rhea" id="RHEA-COMP:11060"/>
        <dbReference type="Rhea" id="RHEA-COMP:11605"/>
        <dbReference type="ChEBI" id="CHEBI:15378"/>
        <dbReference type="ChEBI" id="CHEBI:30013"/>
        <dbReference type="ChEBI" id="CHEBI:30616"/>
        <dbReference type="ChEBI" id="CHEBI:61977"/>
        <dbReference type="ChEBI" id="CHEBI:456216"/>
        <dbReference type="EC" id="2.7.11.1"/>
    </reaction>
</comment>
<keyword evidence="11" id="KW-0472">Membrane</keyword>
<evidence type="ECO:0000259" key="12">
    <source>
        <dbReference type="PROSITE" id="PS50011"/>
    </source>
</evidence>
<dbReference type="PROSITE" id="PS51178">
    <property type="entry name" value="PASTA"/>
    <property type="match status" value="1"/>
</dbReference>
<evidence type="ECO:0000256" key="8">
    <source>
        <dbReference type="ARBA" id="ARBA00047899"/>
    </source>
</evidence>
<dbReference type="InterPro" id="IPR005543">
    <property type="entry name" value="PASTA_dom"/>
</dbReference>
<keyword evidence="5" id="KW-0547">Nucleotide-binding</keyword>
<dbReference type="CDD" id="cd14014">
    <property type="entry name" value="STKc_PknB_like"/>
    <property type="match status" value="1"/>
</dbReference>
<dbReference type="Pfam" id="PF03793">
    <property type="entry name" value="PASTA"/>
    <property type="match status" value="1"/>
</dbReference>
<dbReference type="Gene3D" id="3.30.200.20">
    <property type="entry name" value="Phosphorylase Kinase, domain 1"/>
    <property type="match status" value="1"/>
</dbReference>
<organism evidence="14 15">
    <name type="scientific">Glycomyces albidus</name>
    <dbReference type="NCBI Taxonomy" id="2656774"/>
    <lineage>
        <taxon>Bacteria</taxon>
        <taxon>Bacillati</taxon>
        <taxon>Actinomycetota</taxon>
        <taxon>Actinomycetes</taxon>
        <taxon>Glycomycetales</taxon>
        <taxon>Glycomycetaceae</taxon>
        <taxon>Glycomyces</taxon>
    </lineage>
</organism>
<keyword evidence="7" id="KW-0067">ATP-binding</keyword>
<feature type="compositionally biased region" description="Acidic residues" evidence="10">
    <location>
        <begin position="372"/>
        <end position="397"/>
    </location>
</feature>
<dbReference type="RefSeq" id="WP_153023737.1">
    <property type="nucleotide sequence ID" value="NZ_WIAO01000002.1"/>
</dbReference>
<keyword evidence="3" id="KW-0808">Transferase</keyword>
<gene>
    <name evidence="14" type="ORF">GFD30_03215</name>
</gene>
<feature type="region of interest" description="Disordered" evidence="10">
    <location>
        <begin position="272"/>
        <end position="300"/>
    </location>
</feature>
<dbReference type="SMART" id="SM00220">
    <property type="entry name" value="S_TKc"/>
    <property type="match status" value="1"/>
</dbReference>
<dbReference type="InterPro" id="IPR008271">
    <property type="entry name" value="Ser/Thr_kinase_AS"/>
</dbReference>
<comment type="catalytic activity">
    <reaction evidence="9">
        <text>L-seryl-[protein] + ATP = O-phospho-L-seryl-[protein] + ADP + H(+)</text>
        <dbReference type="Rhea" id="RHEA:17989"/>
        <dbReference type="Rhea" id="RHEA-COMP:9863"/>
        <dbReference type="Rhea" id="RHEA-COMP:11604"/>
        <dbReference type="ChEBI" id="CHEBI:15378"/>
        <dbReference type="ChEBI" id="CHEBI:29999"/>
        <dbReference type="ChEBI" id="CHEBI:30616"/>
        <dbReference type="ChEBI" id="CHEBI:83421"/>
        <dbReference type="ChEBI" id="CHEBI:456216"/>
        <dbReference type="EC" id="2.7.11.1"/>
    </reaction>
</comment>
<evidence type="ECO:0000256" key="6">
    <source>
        <dbReference type="ARBA" id="ARBA00022777"/>
    </source>
</evidence>
<evidence type="ECO:0000256" key="9">
    <source>
        <dbReference type="ARBA" id="ARBA00048679"/>
    </source>
</evidence>
<evidence type="ECO:0000256" key="7">
    <source>
        <dbReference type="ARBA" id="ARBA00022840"/>
    </source>
</evidence>
<accession>A0A6L5G4N9</accession>
<keyword evidence="4" id="KW-0677">Repeat</keyword>
<evidence type="ECO:0000313" key="15">
    <source>
        <dbReference type="Proteomes" id="UP000477750"/>
    </source>
</evidence>
<evidence type="ECO:0000313" key="14">
    <source>
        <dbReference type="EMBL" id="MQM24592.1"/>
    </source>
</evidence>
<dbReference type="Gene3D" id="1.10.510.10">
    <property type="entry name" value="Transferase(Phosphotransferase) domain 1"/>
    <property type="match status" value="1"/>
</dbReference>
<keyword evidence="11" id="KW-0812">Transmembrane</keyword>
<dbReference type="SMART" id="SM00740">
    <property type="entry name" value="PASTA"/>
    <property type="match status" value="1"/>
</dbReference>
<protein>
    <recommendedName>
        <fullName evidence="1">non-specific serine/threonine protein kinase</fullName>
        <ecNumber evidence="1">2.7.11.1</ecNumber>
    </recommendedName>
</protein>
<evidence type="ECO:0000256" key="2">
    <source>
        <dbReference type="ARBA" id="ARBA00022527"/>
    </source>
</evidence>
<evidence type="ECO:0000256" key="1">
    <source>
        <dbReference type="ARBA" id="ARBA00012513"/>
    </source>
</evidence>
<dbReference type="InterPro" id="IPR011009">
    <property type="entry name" value="Kinase-like_dom_sf"/>
</dbReference>
<keyword evidence="6 14" id="KW-0418">Kinase</keyword>
<keyword evidence="11" id="KW-1133">Transmembrane helix</keyword>
<comment type="caution">
    <text evidence="14">The sequence shown here is derived from an EMBL/GenBank/DDBJ whole genome shotgun (WGS) entry which is preliminary data.</text>
</comment>
<keyword evidence="2" id="KW-0723">Serine/threonine-protein kinase</keyword>
<evidence type="ECO:0000256" key="10">
    <source>
        <dbReference type="SAM" id="MobiDB-lite"/>
    </source>
</evidence>
<dbReference type="Pfam" id="PF00069">
    <property type="entry name" value="Pkinase"/>
    <property type="match status" value="1"/>
</dbReference>
<feature type="compositionally biased region" description="Low complexity" evidence="10">
    <location>
        <begin position="360"/>
        <end position="371"/>
    </location>
</feature>
<feature type="domain" description="Protein kinase" evidence="12">
    <location>
        <begin position="11"/>
        <end position="269"/>
    </location>
</feature>
<dbReference type="PROSITE" id="PS50011">
    <property type="entry name" value="PROTEIN_KINASE_DOM"/>
    <property type="match status" value="1"/>
</dbReference>
<dbReference type="GO" id="GO:0005524">
    <property type="term" value="F:ATP binding"/>
    <property type="evidence" value="ECO:0007669"/>
    <property type="project" value="UniProtKB-KW"/>
</dbReference>
<feature type="domain" description="PASTA" evidence="13">
    <location>
        <begin position="408"/>
        <end position="478"/>
    </location>
</feature>
<evidence type="ECO:0000256" key="4">
    <source>
        <dbReference type="ARBA" id="ARBA00022737"/>
    </source>
</evidence>
<dbReference type="CDD" id="cd06577">
    <property type="entry name" value="PASTA_pknB"/>
    <property type="match status" value="1"/>
</dbReference>
<dbReference type="PANTHER" id="PTHR43289">
    <property type="entry name" value="MITOGEN-ACTIVATED PROTEIN KINASE KINASE KINASE 20-RELATED"/>
    <property type="match status" value="1"/>
</dbReference>
<evidence type="ECO:0000259" key="13">
    <source>
        <dbReference type="PROSITE" id="PS51178"/>
    </source>
</evidence>